<dbReference type="OrthoDB" id="2733714at2759"/>
<gene>
    <name evidence="2" type="ORF">PHACADRAFT_181110</name>
</gene>
<sequence>MSTIFTCVYLSVHIDVPDQSKAKEFVEALRDMPKNWTRRTVRHLVPLWHLTARPLCRRVFWMVFNIFAPELVILVAILERRSASDGVKFMRSRGRDDWNVKLAFFADMGGFELDDGTHFRDGLSLLKWFDNLQRTHDEGIMLNIDPLVEEISNRCNADLVLKVFTCLQALWLLVETSVRLVERKAVSKLEITTCAYIFCTIFAYACWLQKPYGVEGRVTIRDKYIVPRNGHALPQQSSPLSRNRSYSILHTSEPAPSLTPLVYTGSLMMGSQKTESTPTYLPIMIFPGARFTPFNRSYLHPDASWPLGCHIAGLLGAVVGLIHGIPLWNALFVTTTGQWLWRASCITQVVMPVAIAAIAVIELWYSGVLLFLAMLLMAFLYCVSRMVLFALIWIFFWSLPTSVYLDIDWAWAYVPHWH</sequence>
<dbReference type="PANTHER" id="PTHR35043">
    <property type="entry name" value="TRANSCRIPTION FACTOR DOMAIN-CONTAINING PROTEIN"/>
    <property type="match status" value="1"/>
</dbReference>
<organism evidence="2 3">
    <name type="scientific">Phanerochaete carnosa (strain HHB-10118-sp)</name>
    <name type="common">White-rot fungus</name>
    <name type="synonym">Peniophora carnosa</name>
    <dbReference type="NCBI Taxonomy" id="650164"/>
    <lineage>
        <taxon>Eukaryota</taxon>
        <taxon>Fungi</taxon>
        <taxon>Dikarya</taxon>
        <taxon>Basidiomycota</taxon>
        <taxon>Agaricomycotina</taxon>
        <taxon>Agaricomycetes</taxon>
        <taxon>Polyporales</taxon>
        <taxon>Phanerochaetaceae</taxon>
        <taxon>Phanerochaete</taxon>
    </lineage>
</organism>
<keyword evidence="1" id="KW-0812">Transmembrane</keyword>
<feature type="transmembrane region" description="Helical" evidence="1">
    <location>
        <begin position="339"/>
        <end position="361"/>
    </location>
</feature>
<name>K5V8G8_PHACS</name>
<keyword evidence="1" id="KW-1133">Transmembrane helix</keyword>
<dbReference type="HOGENOM" id="CLU_547582_0_0_1"/>
<evidence type="ECO:0000313" key="3">
    <source>
        <dbReference type="Proteomes" id="UP000008370"/>
    </source>
</evidence>
<evidence type="ECO:0000256" key="1">
    <source>
        <dbReference type="SAM" id="Phobius"/>
    </source>
</evidence>
<dbReference type="Proteomes" id="UP000008370">
    <property type="component" value="Unassembled WGS sequence"/>
</dbReference>
<feature type="transmembrane region" description="Helical" evidence="1">
    <location>
        <begin position="59"/>
        <end position="78"/>
    </location>
</feature>
<protein>
    <submittedName>
        <fullName evidence="2">Uncharacterized protein</fullName>
    </submittedName>
</protein>
<dbReference type="STRING" id="650164.K5V8G8"/>
<dbReference type="InParanoid" id="K5V8G8"/>
<dbReference type="KEGG" id="pco:PHACADRAFT_181110"/>
<evidence type="ECO:0000313" key="2">
    <source>
        <dbReference type="EMBL" id="EKM59106.1"/>
    </source>
</evidence>
<dbReference type="RefSeq" id="XP_007391679.1">
    <property type="nucleotide sequence ID" value="XM_007391617.1"/>
</dbReference>
<dbReference type="GeneID" id="18909997"/>
<dbReference type="EMBL" id="JH930469">
    <property type="protein sequence ID" value="EKM59106.1"/>
    <property type="molecule type" value="Genomic_DNA"/>
</dbReference>
<keyword evidence="3" id="KW-1185">Reference proteome</keyword>
<proteinExistence type="predicted"/>
<accession>K5V8G8</accession>
<dbReference type="AlphaFoldDB" id="K5V8G8"/>
<feature type="transmembrane region" description="Helical" evidence="1">
    <location>
        <begin position="368"/>
        <end position="396"/>
    </location>
</feature>
<feature type="transmembrane region" description="Helical" evidence="1">
    <location>
        <begin position="305"/>
        <end position="327"/>
    </location>
</feature>
<keyword evidence="1" id="KW-0472">Membrane</keyword>
<reference evidence="2 3" key="1">
    <citation type="journal article" date="2012" name="BMC Genomics">
        <title>Comparative genomics of the white-rot fungi, Phanerochaete carnosa and P. chrysosporium, to elucidate the genetic basis of the distinct wood types they colonize.</title>
        <authorList>
            <person name="Suzuki H."/>
            <person name="MacDonald J."/>
            <person name="Syed K."/>
            <person name="Salamov A."/>
            <person name="Hori C."/>
            <person name="Aerts A."/>
            <person name="Henrissat B."/>
            <person name="Wiebenga A."/>
            <person name="vanKuyk P.A."/>
            <person name="Barry K."/>
            <person name="Lindquist E."/>
            <person name="LaButti K."/>
            <person name="Lapidus A."/>
            <person name="Lucas S."/>
            <person name="Coutinho P."/>
            <person name="Gong Y."/>
            <person name="Samejima M."/>
            <person name="Mahadevan R."/>
            <person name="Abou-Zaid M."/>
            <person name="de Vries R.P."/>
            <person name="Igarashi K."/>
            <person name="Yadav J.S."/>
            <person name="Grigoriev I.V."/>
            <person name="Master E.R."/>
        </authorList>
    </citation>
    <scope>NUCLEOTIDE SEQUENCE [LARGE SCALE GENOMIC DNA]</scope>
    <source>
        <strain evidence="2 3">HHB-10118-sp</strain>
    </source>
</reference>
<dbReference type="PANTHER" id="PTHR35043:SF7">
    <property type="entry name" value="TRANSCRIPTION FACTOR DOMAIN-CONTAINING PROTEIN"/>
    <property type="match status" value="1"/>
</dbReference>